<feature type="transmembrane region" description="Helical" evidence="2">
    <location>
        <begin position="452"/>
        <end position="470"/>
    </location>
</feature>
<feature type="transmembrane region" description="Helical" evidence="2">
    <location>
        <begin position="102"/>
        <end position="124"/>
    </location>
</feature>
<feature type="transmembrane region" description="Helical" evidence="2">
    <location>
        <begin position="421"/>
        <end position="440"/>
    </location>
</feature>
<feature type="transmembrane region" description="Helical" evidence="2">
    <location>
        <begin position="364"/>
        <end position="385"/>
    </location>
</feature>
<feature type="transmembrane region" description="Helical" evidence="2">
    <location>
        <begin position="397"/>
        <end position="415"/>
    </location>
</feature>
<keyword evidence="2" id="KW-0812">Transmembrane</keyword>
<feature type="domain" description="Glycosyltransferase RgtA/B/C/D-like" evidence="3">
    <location>
        <begin position="109"/>
        <end position="218"/>
    </location>
</feature>
<accession>A0A1P8WI37</accession>
<feature type="transmembrane region" description="Helical" evidence="2">
    <location>
        <begin position="131"/>
        <end position="150"/>
    </location>
</feature>
<dbReference type="Proteomes" id="UP000187735">
    <property type="component" value="Chromosome"/>
</dbReference>
<evidence type="ECO:0000313" key="5">
    <source>
        <dbReference type="Proteomes" id="UP000187735"/>
    </source>
</evidence>
<name>A0A1P8WI37_9PLAN</name>
<protein>
    <recommendedName>
        <fullName evidence="3">Glycosyltransferase RgtA/B/C/D-like domain-containing protein</fullName>
    </recommendedName>
</protein>
<evidence type="ECO:0000256" key="2">
    <source>
        <dbReference type="SAM" id="Phobius"/>
    </source>
</evidence>
<dbReference type="OrthoDB" id="224989at2"/>
<organism evidence="4 5">
    <name type="scientific">Fuerstiella marisgermanici</name>
    <dbReference type="NCBI Taxonomy" id="1891926"/>
    <lineage>
        <taxon>Bacteria</taxon>
        <taxon>Pseudomonadati</taxon>
        <taxon>Planctomycetota</taxon>
        <taxon>Planctomycetia</taxon>
        <taxon>Planctomycetales</taxon>
        <taxon>Planctomycetaceae</taxon>
        <taxon>Fuerstiella</taxon>
    </lineage>
</organism>
<evidence type="ECO:0000313" key="4">
    <source>
        <dbReference type="EMBL" id="APZ93697.1"/>
    </source>
</evidence>
<keyword evidence="5" id="KW-1185">Reference proteome</keyword>
<proteinExistence type="predicted"/>
<dbReference type="KEGG" id="fmr:Fuma_03315"/>
<dbReference type="STRING" id="1891926.Fuma_03315"/>
<dbReference type="RefSeq" id="WP_077025124.1">
    <property type="nucleotide sequence ID" value="NZ_CP017641.1"/>
</dbReference>
<dbReference type="EMBL" id="CP017641">
    <property type="protein sequence ID" value="APZ93697.1"/>
    <property type="molecule type" value="Genomic_DNA"/>
</dbReference>
<keyword evidence="2" id="KW-0472">Membrane</keyword>
<evidence type="ECO:0000256" key="1">
    <source>
        <dbReference type="SAM" id="MobiDB-lite"/>
    </source>
</evidence>
<dbReference type="AlphaFoldDB" id="A0A1P8WI37"/>
<dbReference type="Pfam" id="PF13231">
    <property type="entry name" value="PMT_2"/>
    <property type="match status" value="1"/>
</dbReference>
<feature type="transmembrane region" description="Helical" evidence="2">
    <location>
        <begin position="156"/>
        <end position="175"/>
    </location>
</feature>
<gene>
    <name evidence="4" type="ORF">Fuma_03315</name>
</gene>
<reference evidence="4 5" key="1">
    <citation type="journal article" date="2016" name="Front. Microbiol.">
        <title>Fuerstia marisgermanicae gen. nov., sp. nov., an Unusual Member of the Phylum Planctomycetes from the German Wadden Sea.</title>
        <authorList>
            <person name="Kohn T."/>
            <person name="Heuer A."/>
            <person name="Jogler M."/>
            <person name="Vollmers J."/>
            <person name="Boedeker C."/>
            <person name="Bunk B."/>
            <person name="Rast P."/>
            <person name="Borchert D."/>
            <person name="Glockner I."/>
            <person name="Freese H.M."/>
            <person name="Klenk H.P."/>
            <person name="Overmann J."/>
            <person name="Kaster A.K."/>
            <person name="Rohde M."/>
            <person name="Wiegand S."/>
            <person name="Jogler C."/>
        </authorList>
    </citation>
    <scope>NUCLEOTIDE SEQUENCE [LARGE SCALE GENOMIC DNA]</scope>
    <source>
        <strain evidence="4 5">NH11</strain>
    </source>
</reference>
<dbReference type="InterPro" id="IPR038731">
    <property type="entry name" value="RgtA/B/C-like"/>
</dbReference>
<sequence length="615" mass="68511">MRRPVVVTVCLLTIHVALLAWSGYRHSPTIDEPAHLAAGISHWQFGRMDLYSVNPPLVRMVAALPVMPAKPETRWGEFRPARQRRAEFNVGEAFADANGPRIFWLVTLARWACIPFTLLGGWMCFQWTRELFGNGSGLVALTLWCFSPTILGNGALITADVPAAALCVTTLYFFWHWLRVPSWSSAFLMAVSLGLGLLTKSSLILLCGLLPVLWLVVRAVERWQPRKRSQEISARQPSETIVTNPTASEGHCTEPHPASMWQQAAHLALTVCVAVLILNLGYGFEGTGKPIGEFAFRSKTLGGHPTEGRSFTPGNRFENSWLAACPVPFPENYVIGIDRQKLDFETGLRSYLFGTIKKGGDGWWWFYLYAAAVKVPLGTWLLALLAIPVALRSRDRVSQLVVLTPLVCFVVLVSSQMGLNFFRYLLPAFPFAFIWVSQVFSTDVLKRSPNMLMAGGLALTWSVVASLFYFPHSLAYFNELVGGPKTAYRIMADANLDWGQDLIYLHEWIEDHPSAAGLELRYYGPVTPALAGLDVVAPSSRNHLQTAGDEQPATPKRKPEWMAISVTKLAHQVALQRRSGNDRTSQMEYLYNREPDARVGFTIQLYRIGGQTPSD</sequence>
<feature type="compositionally biased region" description="Polar residues" evidence="1">
    <location>
        <begin position="231"/>
        <end position="247"/>
    </location>
</feature>
<evidence type="ECO:0000259" key="3">
    <source>
        <dbReference type="Pfam" id="PF13231"/>
    </source>
</evidence>
<feature type="region of interest" description="Disordered" evidence="1">
    <location>
        <begin position="228"/>
        <end position="255"/>
    </location>
</feature>
<feature type="transmembrane region" description="Helical" evidence="2">
    <location>
        <begin position="264"/>
        <end position="284"/>
    </location>
</feature>
<keyword evidence="2" id="KW-1133">Transmembrane helix</keyword>